<feature type="repeat" description="PPR" evidence="2">
    <location>
        <begin position="133"/>
        <end position="167"/>
    </location>
</feature>
<dbReference type="AlphaFoldDB" id="A0AAW2BU69"/>
<dbReference type="Gene3D" id="1.25.40.10">
    <property type="entry name" value="Tetratricopeptide repeat domain"/>
    <property type="match status" value="4"/>
</dbReference>
<dbReference type="InterPro" id="IPR046341">
    <property type="entry name" value="SET_dom_sf"/>
</dbReference>
<keyword evidence="5" id="KW-1185">Reference proteome</keyword>
<dbReference type="Pfam" id="PF01535">
    <property type="entry name" value="PPR"/>
    <property type="match status" value="6"/>
</dbReference>
<dbReference type="InterPro" id="IPR002885">
    <property type="entry name" value="PPR_rpt"/>
</dbReference>
<dbReference type="CDD" id="cd10527">
    <property type="entry name" value="SET_LSMT"/>
    <property type="match status" value="1"/>
</dbReference>
<dbReference type="InterPro" id="IPR001214">
    <property type="entry name" value="SET_dom"/>
</dbReference>
<evidence type="ECO:0000256" key="2">
    <source>
        <dbReference type="PROSITE-ProRule" id="PRU00708"/>
    </source>
</evidence>
<dbReference type="Pfam" id="PF00856">
    <property type="entry name" value="SET"/>
    <property type="match status" value="1"/>
</dbReference>
<evidence type="ECO:0000313" key="5">
    <source>
        <dbReference type="Proteomes" id="UP001459277"/>
    </source>
</evidence>
<dbReference type="Gene3D" id="3.90.1420.10">
    <property type="entry name" value="Rubisco LSMT, substrate-binding domain"/>
    <property type="match status" value="1"/>
</dbReference>
<feature type="repeat" description="PPR" evidence="2">
    <location>
        <begin position="440"/>
        <end position="474"/>
    </location>
</feature>
<evidence type="ECO:0000313" key="4">
    <source>
        <dbReference type="EMBL" id="KAK9989499.1"/>
    </source>
</evidence>
<sequence>MASKPLTTTTLTSITPNTTAFSAKPLSESRSQDSWVESLRFQARSNLFLEAILTYIQMTQLGIPPDNFAFPAVLKAVAGLQDLNLGKQIHAHVFKFGYASSWVTVANSLVNLYGKCGDVGDVYKVFERITERDQVSWNSAISALCRFQEWELALEAFRLMLFENVVPSSFTLVSVALACSNLHKHDGLRLGKQVHAYSLRTGNWRTYTNNALMSMYAKLGKVDDSRSLFELFEDRDLVSWNTMISLLSQNDQFLKALLFLRLMVLKGIVPDGVTFASILPACSHLEMLDRGKEIHAYALKNTDLVENSFVGCALVDMYCNCQQVESGRRVFDGILERNIAIFNAMITGYAQNEHDEKALDLFFQMVALDGICPNATTMSSVLPACVSCELFSDTEGMHGYVIKRGLDRDKYVQNALMDMYSRMGKIEISKYIFNCMEQRDIVSWNTLIAGYVISGCHDHALNLLNQMQRVELERYGDDDCVDENRILKPNSVTLMTVLPALSRSAFGLQISMANRRGGFGCVGFRSSWVALGPLVLVGGCGFGMGMDLVMVAVDGGGGGGVIVGCDCACDLWWRWSFLEMMYINEEFPIKIHILKDYLYWDKHSKMFLGLIRPLRATTEISQYPIFQPPQVEEESSSELESADPDFYKIGYVRSMRAYGVDFKEGPDGFGVYASKDVEPLRRARVIMEIPLELMLTISQKLPWMFFPDIIPMGHPIFDIINSTNPETDWDLRLACLLLYAFDRGDNFWQLYGDFLPSAEECTSLLLATEEELLELQDPKLALTIREQQHRALEFWEKNWHSGVPLKIKRLARDRERFIWAVGIVQSRCLNMQLRIGALVQDTSMLVPYADMLNHSFQPNCFLHWRFKDRMLEVMINAGQRIKKGEEMTINYFSGQKNDMLMQRYGFSSPVNPWDVIQFSGNARIHLDSFLSVFNIAGLPEEYYHNTGRLSNDGDTFVDGAVIAAARTVPTWSDGDVPPIPSLERKAVKGIQEECQQMLAEFPTNSEQDQKLLDSMPEASRALDTAIKYRLHRKLFIEKVILALEMYQERILF</sequence>
<dbReference type="FunFam" id="3.90.1420.10:FF:000011">
    <property type="entry name" value="Plastid transcriptionally active 14"/>
    <property type="match status" value="1"/>
</dbReference>
<gene>
    <name evidence="4" type="ORF">SO802_029738</name>
</gene>
<dbReference type="PANTHER" id="PTHR24015:SF739">
    <property type="entry name" value="OS03G0644200 PROTEIN"/>
    <property type="match status" value="1"/>
</dbReference>
<dbReference type="InterPro" id="IPR046960">
    <property type="entry name" value="PPR_At4g14850-like_plant"/>
</dbReference>
<proteinExistence type="predicted"/>
<dbReference type="FunFam" id="1.25.40.10:FF:000285">
    <property type="entry name" value="Pentatricopeptide repeat-containing protein, chloroplastic"/>
    <property type="match status" value="1"/>
</dbReference>
<dbReference type="Pfam" id="PF13041">
    <property type="entry name" value="PPR_2"/>
    <property type="match status" value="1"/>
</dbReference>
<dbReference type="PROSITE" id="PS51375">
    <property type="entry name" value="PPR"/>
    <property type="match status" value="4"/>
</dbReference>
<dbReference type="PANTHER" id="PTHR24015">
    <property type="entry name" value="OS07G0578800 PROTEIN-RELATED"/>
    <property type="match status" value="1"/>
</dbReference>
<dbReference type="GO" id="GO:0009451">
    <property type="term" value="P:RNA modification"/>
    <property type="evidence" value="ECO:0007669"/>
    <property type="project" value="InterPro"/>
</dbReference>
<comment type="caution">
    <text evidence="4">The sequence shown here is derived from an EMBL/GenBank/DDBJ whole genome shotgun (WGS) entry which is preliminary data.</text>
</comment>
<dbReference type="SUPFAM" id="SSF82199">
    <property type="entry name" value="SET domain"/>
    <property type="match status" value="1"/>
</dbReference>
<dbReference type="EMBL" id="JAZDWU010000010">
    <property type="protein sequence ID" value="KAK9989499.1"/>
    <property type="molecule type" value="Genomic_DNA"/>
</dbReference>
<dbReference type="NCBIfam" id="TIGR00756">
    <property type="entry name" value="PPR"/>
    <property type="match status" value="4"/>
</dbReference>
<dbReference type="SUPFAM" id="SSF81822">
    <property type="entry name" value="RuBisCo LSMT C-terminal, substrate-binding domain"/>
    <property type="match status" value="1"/>
</dbReference>
<dbReference type="FunFam" id="3.90.1410.10:FF:000010">
    <property type="entry name" value="Protein PLASTID TRANSCRIPTIONALLY ACTIVE 14"/>
    <property type="match status" value="1"/>
</dbReference>
<dbReference type="FunFam" id="1.25.40.10:FF:000733">
    <property type="entry name" value="Pentatricopeptide repeat-containing protein, chloroplastic"/>
    <property type="match status" value="1"/>
</dbReference>
<feature type="domain" description="SET" evidence="3">
    <location>
        <begin position="647"/>
        <end position="892"/>
    </location>
</feature>
<dbReference type="SMART" id="SM00317">
    <property type="entry name" value="SET"/>
    <property type="match status" value="1"/>
</dbReference>
<reference evidence="4 5" key="1">
    <citation type="submission" date="2024-01" db="EMBL/GenBank/DDBJ databases">
        <title>A telomere-to-telomere, gap-free genome of sweet tea (Lithocarpus litseifolius).</title>
        <authorList>
            <person name="Zhou J."/>
        </authorList>
    </citation>
    <scope>NUCLEOTIDE SEQUENCE [LARGE SCALE GENOMIC DNA]</scope>
    <source>
        <strain evidence="4">Zhou-2022a</strain>
        <tissue evidence="4">Leaf</tissue>
    </source>
</reference>
<evidence type="ECO:0000256" key="1">
    <source>
        <dbReference type="ARBA" id="ARBA00022737"/>
    </source>
</evidence>
<name>A0AAW2BU69_9ROSI</name>
<dbReference type="Proteomes" id="UP001459277">
    <property type="component" value="Unassembled WGS sequence"/>
</dbReference>
<keyword evidence="1" id="KW-0677">Repeat</keyword>
<feature type="repeat" description="PPR" evidence="2">
    <location>
        <begin position="338"/>
        <end position="373"/>
    </location>
</feature>
<dbReference type="InterPro" id="IPR036464">
    <property type="entry name" value="Rubisco_LSMT_subst-bd_sf"/>
</dbReference>
<dbReference type="PROSITE" id="PS50280">
    <property type="entry name" value="SET"/>
    <property type="match status" value="1"/>
</dbReference>
<feature type="repeat" description="PPR" evidence="2">
    <location>
        <begin position="236"/>
        <end position="270"/>
    </location>
</feature>
<organism evidence="4 5">
    <name type="scientific">Lithocarpus litseifolius</name>
    <dbReference type="NCBI Taxonomy" id="425828"/>
    <lineage>
        <taxon>Eukaryota</taxon>
        <taxon>Viridiplantae</taxon>
        <taxon>Streptophyta</taxon>
        <taxon>Embryophyta</taxon>
        <taxon>Tracheophyta</taxon>
        <taxon>Spermatophyta</taxon>
        <taxon>Magnoliopsida</taxon>
        <taxon>eudicotyledons</taxon>
        <taxon>Gunneridae</taxon>
        <taxon>Pentapetalae</taxon>
        <taxon>rosids</taxon>
        <taxon>fabids</taxon>
        <taxon>Fagales</taxon>
        <taxon>Fagaceae</taxon>
        <taxon>Lithocarpus</taxon>
    </lineage>
</organism>
<dbReference type="InterPro" id="IPR011990">
    <property type="entry name" value="TPR-like_helical_dom_sf"/>
</dbReference>
<evidence type="ECO:0000259" key="3">
    <source>
        <dbReference type="PROSITE" id="PS50280"/>
    </source>
</evidence>
<dbReference type="GO" id="GO:0003723">
    <property type="term" value="F:RNA binding"/>
    <property type="evidence" value="ECO:0007669"/>
    <property type="project" value="InterPro"/>
</dbReference>
<accession>A0AAW2BU69</accession>
<dbReference type="FunFam" id="1.25.40.10:FF:000361">
    <property type="entry name" value="Pentatricopeptide repeat-containing protein chloroplastic"/>
    <property type="match status" value="1"/>
</dbReference>
<protein>
    <recommendedName>
        <fullName evidence="3">SET domain-containing protein</fullName>
    </recommendedName>
</protein>
<dbReference type="Gene3D" id="3.90.1410.10">
    <property type="entry name" value="set domain protein methyltransferase, domain 1"/>
    <property type="match status" value="1"/>
</dbReference>